<proteinExistence type="predicted"/>
<keyword evidence="2" id="KW-1185">Reference proteome</keyword>
<name>A0ABD5ZDE4_9EURY</name>
<protein>
    <submittedName>
        <fullName evidence="1">ImmA/IrrE family metallo-endopeptidase</fullName>
    </submittedName>
</protein>
<evidence type="ECO:0000313" key="1">
    <source>
        <dbReference type="EMBL" id="MFC7203317.1"/>
    </source>
</evidence>
<gene>
    <name evidence="1" type="ORF">ACFQJC_07300</name>
</gene>
<organism evidence="1 2">
    <name type="scientific">Haloferax namakaokahaiae</name>
    <dbReference type="NCBI Taxonomy" id="1748331"/>
    <lineage>
        <taxon>Archaea</taxon>
        <taxon>Methanobacteriati</taxon>
        <taxon>Methanobacteriota</taxon>
        <taxon>Stenosarchaea group</taxon>
        <taxon>Halobacteria</taxon>
        <taxon>Halobacteriales</taxon>
        <taxon>Haloferacaceae</taxon>
        <taxon>Haloferax</taxon>
    </lineage>
</organism>
<dbReference type="Proteomes" id="UP001596481">
    <property type="component" value="Unassembled WGS sequence"/>
</dbReference>
<dbReference type="EMBL" id="JBHTAA010000002">
    <property type="protein sequence ID" value="MFC7203317.1"/>
    <property type="molecule type" value="Genomic_DNA"/>
</dbReference>
<reference evidence="1 2" key="1">
    <citation type="journal article" date="2019" name="Int. J. Syst. Evol. Microbiol.">
        <title>The Global Catalogue of Microorganisms (GCM) 10K type strain sequencing project: providing services to taxonomists for standard genome sequencing and annotation.</title>
        <authorList>
            <consortium name="The Broad Institute Genomics Platform"/>
            <consortium name="The Broad Institute Genome Sequencing Center for Infectious Disease"/>
            <person name="Wu L."/>
            <person name="Ma J."/>
        </authorList>
    </citation>
    <scope>NUCLEOTIDE SEQUENCE [LARGE SCALE GENOMIC DNA]</scope>
    <source>
        <strain evidence="1 2">DSM 29988</strain>
    </source>
</reference>
<comment type="caution">
    <text evidence="1">The sequence shown here is derived from an EMBL/GenBank/DDBJ whole genome shotgun (WGS) entry which is preliminary data.</text>
</comment>
<dbReference type="AlphaFoldDB" id="A0ABD5ZDE4"/>
<accession>A0ABD5ZDE4</accession>
<sequence>MNFGDTLRSGQAGKAVSPQCKQFGESKASELRSVHETTDVWELAAREGVTVRRSDWDGVDRLRLFGTYADGVITLYDAQIPALSETLEIEESLATELVLAHELGHHVLDASELASKPRSPWRKMLSPWGSSAETERAIEEQATHWFALELLGDRLPETARRKLRRGVEDTT</sequence>
<dbReference type="RefSeq" id="WP_390222656.1">
    <property type="nucleotide sequence ID" value="NZ_JBHTAA010000002.1"/>
</dbReference>
<evidence type="ECO:0000313" key="2">
    <source>
        <dbReference type="Proteomes" id="UP001596481"/>
    </source>
</evidence>